<dbReference type="Proteomes" id="UP001497516">
    <property type="component" value="Chromosome 7"/>
</dbReference>
<protein>
    <recommendedName>
        <fullName evidence="1">Reverse transcriptase Ty1/copia-type domain-containing protein</fullName>
    </recommendedName>
</protein>
<dbReference type="Pfam" id="PF07727">
    <property type="entry name" value="RVT_2"/>
    <property type="match status" value="1"/>
</dbReference>
<gene>
    <name evidence="2" type="ORF">LTRI10_LOCUS40387</name>
</gene>
<evidence type="ECO:0000313" key="2">
    <source>
        <dbReference type="EMBL" id="CAL1400246.1"/>
    </source>
</evidence>
<proteinExistence type="predicted"/>
<accession>A0AAV2FPG5</accession>
<dbReference type="InterPro" id="IPR013103">
    <property type="entry name" value="RVT_2"/>
</dbReference>
<name>A0AAV2FPG5_9ROSI</name>
<dbReference type="InterPro" id="IPR043502">
    <property type="entry name" value="DNA/RNA_pol_sf"/>
</dbReference>
<evidence type="ECO:0000313" key="3">
    <source>
        <dbReference type="Proteomes" id="UP001497516"/>
    </source>
</evidence>
<keyword evidence="3" id="KW-1185">Reference proteome</keyword>
<reference evidence="2 3" key="1">
    <citation type="submission" date="2024-04" db="EMBL/GenBank/DDBJ databases">
        <authorList>
            <person name="Fracassetti M."/>
        </authorList>
    </citation>
    <scope>NUCLEOTIDE SEQUENCE [LARGE SCALE GENOMIC DNA]</scope>
</reference>
<dbReference type="SUPFAM" id="SSF56672">
    <property type="entry name" value="DNA/RNA polymerases"/>
    <property type="match status" value="1"/>
</dbReference>
<evidence type="ECO:0000259" key="1">
    <source>
        <dbReference type="Pfam" id="PF07727"/>
    </source>
</evidence>
<feature type="domain" description="Reverse transcriptase Ty1/copia-type" evidence="1">
    <location>
        <begin position="11"/>
        <end position="253"/>
    </location>
</feature>
<organism evidence="2 3">
    <name type="scientific">Linum trigynum</name>
    <dbReference type="NCBI Taxonomy" id="586398"/>
    <lineage>
        <taxon>Eukaryota</taxon>
        <taxon>Viridiplantae</taxon>
        <taxon>Streptophyta</taxon>
        <taxon>Embryophyta</taxon>
        <taxon>Tracheophyta</taxon>
        <taxon>Spermatophyta</taxon>
        <taxon>Magnoliopsida</taxon>
        <taxon>eudicotyledons</taxon>
        <taxon>Gunneridae</taxon>
        <taxon>Pentapetalae</taxon>
        <taxon>rosids</taxon>
        <taxon>fabids</taxon>
        <taxon>Malpighiales</taxon>
        <taxon>Linaceae</taxon>
        <taxon>Linum</taxon>
    </lineage>
</organism>
<sequence length="289" mass="33207">MTEEHRALLKNQTWKMVPRSPTMNVISCKWLYRIKTKSDDSIDRYKARLVARGFQQRPGLYFGDIFSPVLKPTTLRLIMSLVVSHKWPVRQLDIANAFLHGTLTDDVFMQQPPGFVDPDRPDHVCHLQKSLYGLKQAPRAWFHCLRRALKAYGFHGSKTDTSLFILCRGSLRLHVLIYVDDILITGNQPYALQALILYLNKKFAVRDLGRLSYFLGIETLWTPRELVLSQRKYINHILARAKMSSANVLSTPAATTTSNPDSMLFPDITLYRQIVGALQYLQFTRPDIA</sequence>
<dbReference type="AlphaFoldDB" id="A0AAV2FPG5"/>
<dbReference type="EMBL" id="OZ034820">
    <property type="protein sequence ID" value="CAL1400246.1"/>
    <property type="molecule type" value="Genomic_DNA"/>
</dbReference>